<dbReference type="CDD" id="cd00038">
    <property type="entry name" value="CAP_ED"/>
    <property type="match status" value="1"/>
</dbReference>
<feature type="transmembrane region" description="Helical" evidence="8">
    <location>
        <begin position="77"/>
        <end position="98"/>
    </location>
</feature>
<dbReference type="PROSITE" id="PS50042">
    <property type="entry name" value="CNMP_BINDING_3"/>
    <property type="match status" value="1"/>
</dbReference>
<dbReference type="SUPFAM" id="SSF51206">
    <property type="entry name" value="cAMP-binding domain-like"/>
    <property type="match status" value="1"/>
</dbReference>
<keyword evidence="5" id="KW-0406">Ion transport</keyword>
<dbReference type="Pfam" id="PF00160">
    <property type="entry name" value="Pro_isomerase"/>
    <property type="match status" value="1"/>
</dbReference>
<dbReference type="Proteomes" id="UP000283543">
    <property type="component" value="Unassembled WGS sequence"/>
</dbReference>
<dbReference type="SMART" id="SM00100">
    <property type="entry name" value="cNMP"/>
    <property type="match status" value="1"/>
</dbReference>
<dbReference type="Pfam" id="PF00027">
    <property type="entry name" value="cNMP_binding"/>
    <property type="match status" value="1"/>
</dbReference>
<evidence type="ECO:0000256" key="6">
    <source>
        <dbReference type="ARBA" id="ARBA00023136"/>
    </source>
</evidence>
<evidence type="ECO:0000256" key="7">
    <source>
        <dbReference type="SAM" id="Coils"/>
    </source>
</evidence>
<dbReference type="SUPFAM" id="SSF81324">
    <property type="entry name" value="Voltage-gated potassium channels"/>
    <property type="match status" value="1"/>
</dbReference>
<name>A0A3R6XF37_APHAT</name>
<protein>
    <recommendedName>
        <fullName evidence="13">Cyclic nucleotide-binding domain-containing protein</fullName>
    </recommendedName>
</protein>
<dbReference type="PANTHER" id="PTHR45689">
    <property type="entry name" value="I[[H]] CHANNEL, ISOFORM E"/>
    <property type="match status" value="1"/>
</dbReference>
<evidence type="ECO:0000256" key="2">
    <source>
        <dbReference type="ARBA" id="ARBA00022448"/>
    </source>
</evidence>
<dbReference type="GO" id="GO:0005249">
    <property type="term" value="F:voltage-gated potassium channel activity"/>
    <property type="evidence" value="ECO:0007669"/>
    <property type="project" value="TreeGrafter"/>
</dbReference>
<keyword evidence="2" id="KW-0813">Transport</keyword>
<dbReference type="InterPro" id="IPR051413">
    <property type="entry name" value="K/Na_HCN_channel"/>
</dbReference>
<feature type="transmembrane region" description="Helical" evidence="8">
    <location>
        <begin position="322"/>
        <end position="345"/>
    </location>
</feature>
<dbReference type="Pfam" id="PF00520">
    <property type="entry name" value="Ion_trans"/>
    <property type="match status" value="1"/>
</dbReference>
<keyword evidence="7" id="KW-0175">Coiled coil</keyword>
<dbReference type="InterPro" id="IPR018490">
    <property type="entry name" value="cNMP-bd_dom_sf"/>
</dbReference>
<dbReference type="PROSITE" id="PS00889">
    <property type="entry name" value="CNMP_BINDING_2"/>
    <property type="match status" value="1"/>
</dbReference>
<sequence length="872" mass="98983">MLTTAAGVIRFKKKLQERAEEAERKRLEIMSYATRHQHVLDTYQIRTTHTVLPRNRLAADKKKAWMMLYPTSNVFKLWQLLLLVLVYYQMLAVPYSLAFESTDTNPTNDFVNIATSLVFCLDVVLQFNTALSHPRIPNTFITDRQAIAKQYVTGWCDQSLISSCMLSDEDRTRCRFLMDLLSSIPVDFVTYLIEQQSSERHLHVLAVLKVARLPRLIKISRLSRILEFLRLPLEWKRWFLYSRYAHLIRLMTLVLAFGVTVHLFACVWFGMVADDDWAMVIYNANFEDVDPYLLSFYMSLQTILGQNQLFQSDHEYSFSSIVILVGAVVMAVVFGNVAILISNFYNDQNRYKGKMETLFSGMQLLRLPRELQMRIHEYYQAMYERYGTLDGNPENFKDELSKNLRVEVELFLRMAMIVRTPLFRACSNEVVRELVMKLRFQVYLPDDFVIVRGEVGYDMYFIQDGACQVTKAVIKRNSTRLCPKDGDTAPKRMGQGDYFGEIALLLNCKRTANVQAVEFSELCVLSREMFEDVTSKYTEDRAVIEKFITEKYDPDVLKQAVAQHDQNHGSDASSHDDAVVECIRKLTERVIQVETLVMDLESRLRMQQHFQSMAVKHSPGMSASPSQSHMSRQTSIQRGMVARQPSVSALLAAPPSLSIMRASISKPSLHNGSGTALAGQTSGDAGMATGAASSLVTQLALDRSSSRRHISPVHPEWAPRGAARFSQLVDDGFFTNAAFFRYVPNFVVQWGLASDPARNIYAPIPDDTAVPTISNTVGTVSFATSGQDTRTTQLFVNFRNNSRLDSLGFTPFAVVTSGLDILVDHVYAAYRERPQQAKIKVYGDTYLRREFPLLTHIKTVSVVSPPTGVANE</sequence>
<accession>A0A3R6XF37</accession>
<dbReference type="Gene3D" id="2.60.120.10">
    <property type="entry name" value="Jelly Rolls"/>
    <property type="match status" value="1"/>
</dbReference>
<dbReference type="InterPro" id="IPR002130">
    <property type="entry name" value="Cyclophilin-type_PPIase_dom"/>
</dbReference>
<dbReference type="PROSITE" id="PS00888">
    <property type="entry name" value="CNMP_BINDING_1"/>
    <property type="match status" value="1"/>
</dbReference>
<proteinExistence type="predicted"/>
<dbReference type="VEuPathDB" id="FungiDB:H257_01948"/>
<dbReference type="InterPro" id="IPR014710">
    <property type="entry name" value="RmlC-like_jellyroll"/>
</dbReference>
<evidence type="ECO:0000256" key="5">
    <source>
        <dbReference type="ARBA" id="ARBA00023065"/>
    </source>
</evidence>
<feature type="transmembrane region" description="Helical" evidence="8">
    <location>
        <begin position="110"/>
        <end position="131"/>
    </location>
</feature>
<dbReference type="InterPro" id="IPR029000">
    <property type="entry name" value="Cyclophilin-like_dom_sf"/>
</dbReference>
<dbReference type="GO" id="GO:0098855">
    <property type="term" value="C:HCN channel complex"/>
    <property type="evidence" value="ECO:0007669"/>
    <property type="project" value="TreeGrafter"/>
</dbReference>
<evidence type="ECO:0000256" key="8">
    <source>
        <dbReference type="SAM" id="Phobius"/>
    </source>
</evidence>
<evidence type="ECO:0000259" key="9">
    <source>
        <dbReference type="PROSITE" id="PS50042"/>
    </source>
</evidence>
<dbReference type="EMBL" id="QUTB01000159">
    <property type="protein sequence ID" value="RHY78247.1"/>
    <property type="molecule type" value="Genomic_DNA"/>
</dbReference>
<dbReference type="InterPro" id="IPR005821">
    <property type="entry name" value="Ion_trans_dom"/>
</dbReference>
<feature type="domain" description="Cyclic nucleotide-binding" evidence="9">
    <location>
        <begin position="422"/>
        <end position="533"/>
    </location>
</feature>
<dbReference type="Gene3D" id="1.10.287.630">
    <property type="entry name" value="Helix hairpin bin"/>
    <property type="match status" value="1"/>
</dbReference>
<keyword evidence="3 8" id="KW-0812">Transmembrane</keyword>
<dbReference type="Gene3D" id="2.40.100.10">
    <property type="entry name" value="Cyclophilin-like"/>
    <property type="match status" value="1"/>
</dbReference>
<dbReference type="AlphaFoldDB" id="A0A3R6XF37"/>
<dbReference type="PROSITE" id="PS50072">
    <property type="entry name" value="CSA_PPIASE_2"/>
    <property type="match status" value="1"/>
</dbReference>
<dbReference type="InterPro" id="IPR018488">
    <property type="entry name" value="cNMP-bd_CS"/>
</dbReference>
<comment type="caution">
    <text evidence="11">The sequence shown here is derived from an EMBL/GenBank/DDBJ whole genome shotgun (WGS) entry which is preliminary data.</text>
</comment>
<dbReference type="Gene3D" id="1.10.287.70">
    <property type="match status" value="1"/>
</dbReference>
<evidence type="ECO:0000313" key="11">
    <source>
        <dbReference type="EMBL" id="RHY78247.1"/>
    </source>
</evidence>
<keyword evidence="6 8" id="KW-0472">Membrane</keyword>
<feature type="domain" description="PPIase cyclophilin-type" evidence="10">
    <location>
        <begin position="718"/>
        <end position="822"/>
    </location>
</feature>
<dbReference type="InterPro" id="IPR000595">
    <property type="entry name" value="cNMP-bd_dom"/>
</dbReference>
<feature type="coiled-coil region" evidence="7">
    <location>
        <begin position="5"/>
        <end position="32"/>
    </location>
</feature>
<dbReference type="PANTHER" id="PTHR45689:SF5">
    <property type="entry name" value="I[[H]] CHANNEL, ISOFORM E"/>
    <property type="match status" value="1"/>
</dbReference>
<evidence type="ECO:0000256" key="1">
    <source>
        <dbReference type="ARBA" id="ARBA00004141"/>
    </source>
</evidence>
<evidence type="ECO:0000313" key="12">
    <source>
        <dbReference type="Proteomes" id="UP000283543"/>
    </source>
</evidence>
<reference evidence="11 12" key="1">
    <citation type="submission" date="2018-08" db="EMBL/GenBank/DDBJ databases">
        <title>Aphanomyces genome sequencing and annotation.</title>
        <authorList>
            <person name="Minardi D."/>
            <person name="Oidtmann B."/>
            <person name="Van Der Giezen M."/>
            <person name="Studholme D.J."/>
        </authorList>
    </citation>
    <scope>NUCLEOTIDE SEQUENCE [LARGE SCALE GENOMIC DNA]</scope>
    <source>
        <strain evidence="11 12">Si</strain>
    </source>
</reference>
<dbReference type="GO" id="GO:0035725">
    <property type="term" value="P:sodium ion transmembrane transport"/>
    <property type="evidence" value="ECO:0007669"/>
    <property type="project" value="TreeGrafter"/>
</dbReference>
<gene>
    <name evidence="11" type="ORF">DYB34_000167</name>
</gene>
<evidence type="ECO:0008006" key="13">
    <source>
        <dbReference type="Google" id="ProtNLM"/>
    </source>
</evidence>
<dbReference type="GO" id="GO:0003755">
    <property type="term" value="F:peptidyl-prolyl cis-trans isomerase activity"/>
    <property type="evidence" value="ECO:0007669"/>
    <property type="project" value="InterPro"/>
</dbReference>
<keyword evidence="4 8" id="KW-1133">Transmembrane helix</keyword>
<evidence type="ECO:0000256" key="3">
    <source>
        <dbReference type="ARBA" id="ARBA00022692"/>
    </source>
</evidence>
<evidence type="ECO:0000256" key="4">
    <source>
        <dbReference type="ARBA" id="ARBA00022989"/>
    </source>
</evidence>
<dbReference type="SUPFAM" id="SSF50891">
    <property type="entry name" value="Cyclophilin-like"/>
    <property type="match status" value="1"/>
</dbReference>
<dbReference type="GO" id="GO:0003254">
    <property type="term" value="P:regulation of membrane depolarization"/>
    <property type="evidence" value="ECO:0007669"/>
    <property type="project" value="TreeGrafter"/>
</dbReference>
<organism evidence="11 12">
    <name type="scientific">Aphanomyces astaci</name>
    <name type="common">Crayfish plague agent</name>
    <dbReference type="NCBI Taxonomy" id="112090"/>
    <lineage>
        <taxon>Eukaryota</taxon>
        <taxon>Sar</taxon>
        <taxon>Stramenopiles</taxon>
        <taxon>Oomycota</taxon>
        <taxon>Saprolegniomycetes</taxon>
        <taxon>Saprolegniales</taxon>
        <taxon>Verrucalvaceae</taxon>
        <taxon>Aphanomyces</taxon>
    </lineage>
</organism>
<feature type="transmembrane region" description="Helical" evidence="8">
    <location>
        <begin position="247"/>
        <end position="271"/>
    </location>
</feature>
<evidence type="ECO:0000259" key="10">
    <source>
        <dbReference type="PROSITE" id="PS50072"/>
    </source>
</evidence>
<comment type="subcellular location">
    <subcellularLocation>
        <location evidence="1">Membrane</location>
        <topology evidence="1">Multi-pass membrane protein</topology>
    </subcellularLocation>
</comment>